<gene>
    <name evidence="5" type="ORF">GIY23_07230</name>
</gene>
<dbReference type="GO" id="GO:0003677">
    <property type="term" value="F:DNA binding"/>
    <property type="evidence" value="ECO:0007669"/>
    <property type="project" value="UniProtKB-UniRule"/>
</dbReference>
<protein>
    <submittedName>
        <fullName evidence="5">TetR family transcriptional regulator</fullName>
    </submittedName>
</protein>
<reference evidence="6" key="1">
    <citation type="submission" date="2019-11" db="EMBL/GenBank/DDBJ databases">
        <title>The complete genome sequence of Saccharopolyspora sp. E2A.</title>
        <authorList>
            <person name="Zhang G."/>
        </authorList>
    </citation>
    <scope>NUCLEOTIDE SEQUENCE [LARGE SCALE GENOMIC DNA]</scope>
    <source>
        <strain evidence="6">E2A</strain>
    </source>
</reference>
<keyword evidence="6" id="KW-1185">Reference proteome</keyword>
<organism evidence="5 6">
    <name type="scientific">Allosaccharopolyspora coralli</name>
    <dbReference type="NCBI Taxonomy" id="2665642"/>
    <lineage>
        <taxon>Bacteria</taxon>
        <taxon>Bacillati</taxon>
        <taxon>Actinomycetota</taxon>
        <taxon>Actinomycetes</taxon>
        <taxon>Pseudonocardiales</taxon>
        <taxon>Pseudonocardiaceae</taxon>
        <taxon>Allosaccharopolyspora</taxon>
    </lineage>
</organism>
<dbReference type="PROSITE" id="PS50977">
    <property type="entry name" value="HTH_TETR_2"/>
    <property type="match status" value="1"/>
</dbReference>
<dbReference type="InterPro" id="IPR009057">
    <property type="entry name" value="Homeodomain-like_sf"/>
</dbReference>
<feature type="domain" description="HTH tetR-type" evidence="4">
    <location>
        <begin position="8"/>
        <end position="68"/>
    </location>
</feature>
<feature type="DNA-binding region" description="H-T-H motif" evidence="2">
    <location>
        <begin position="31"/>
        <end position="50"/>
    </location>
</feature>
<dbReference type="InterPro" id="IPR001647">
    <property type="entry name" value="HTH_TetR"/>
</dbReference>
<feature type="region of interest" description="Disordered" evidence="3">
    <location>
        <begin position="100"/>
        <end position="164"/>
    </location>
</feature>
<feature type="compositionally biased region" description="Basic and acidic residues" evidence="3">
    <location>
        <begin position="100"/>
        <end position="116"/>
    </location>
</feature>
<dbReference type="AlphaFoldDB" id="A0A5Q3Q408"/>
<dbReference type="EMBL" id="CP045929">
    <property type="protein sequence ID" value="QGK69348.1"/>
    <property type="molecule type" value="Genomic_DNA"/>
</dbReference>
<evidence type="ECO:0000259" key="4">
    <source>
        <dbReference type="PROSITE" id="PS50977"/>
    </source>
</evidence>
<accession>A0A5Q3Q408</accession>
<feature type="compositionally biased region" description="Basic residues" evidence="3">
    <location>
        <begin position="124"/>
        <end position="133"/>
    </location>
</feature>
<dbReference type="KEGG" id="sace:GIY23_07230"/>
<dbReference type="Gene3D" id="1.10.357.10">
    <property type="entry name" value="Tetracycline Repressor, domain 2"/>
    <property type="match status" value="1"/>
</dbReference>
<evidence type="ECO:0000313" key="5">
    <source>
        <dbReference type="EMBL" id="QGK69348.1"/>
    </source>
</evidence>
<evidence type="ECO:0000256" key="3">
    <source>
        <dbReference type="SAM" id="MobiDB-lite"/>
    </source>
</evidence>
<evidence type="ECO:0000256" key="1">
    <source>
        <dbReference type="ARBA" id="ARBA00023125"/>
    </source>
</evidence>
<sequence length="164" mass="17441">MPKQVDHEGRRAALAEAARRLLRHDGLEAVTMRQVATEAGVSLGQVQYYVAGKDELVRFALDRVSAQVEARLADRHLDTACRSTAGALCGVGIVRCGADRESPAERHGRDSARTERGGGGTARVGRRVVRARAPRSTISGGCPPGSRGARRRALRSGSTVTVTT</sequence>
<evidence type="ECO:0000256" key="2">
    <source>
        <dbReference type="PROSITE-ProRule" id="PRU00335"/>
    </source>
</evidence>
<dbReference type="Pfam" id="PF00440">
    <property type="entry name" value="TetR_N"/>
    <property type="match status" value="1"/>
</dbReference>
<dbReference type="Proteomes" id="UP000371041">
    <property type="component" value="Chromosome"/>
</dbReference>
<evidence type="ECO:0000313" key="6">
    <source>
        <dbReference type="Proteomes" id="UP000371041"/>
    </source>
</evidence>
<keyword evidence="1 2" id="KW-0238">DNA-binding</keyword>
<name>A0A5Q3Q408_9PSEU</name>
<dbReference type="SUPFAM" id="SSF46689">
    <property type="entry name" value="Homeodomain-like"/>
    <property type="match status" value="1"/>
</dbReference>
<proteinExistence type="predicted"/>